<dbReference type="OrthoDB" id="7889068at2759"/>
<accession>A0A0K8V789</accession>
<evidence type="ECO:0000313" key="1">
    <source>
        <dbReference type="EMBL" id="JAI34623.1"/>
    </source>
</evidence>
<gene>
    <name evidence="1" type="ORF">c0_g1_i1</name>
</gene>
<dbReference type="EMBL" id="GDHF01017691">
    <property type="protein sequence ID" value="JAI34623.1"/>
    <property type="molecule type" value="Transcribed_RNA"/>
</dbReference>
<organism evidence="1">
    <name type="scientific">Bactrocera latifrons</name>
    <name type="common">Malaysian fruit fly</name>
    <name type="synonym">Chaetodacus latifrons</name>
    <dbReference type="NCBI Taxonomy" id="174628"/>
    <lineage>
        <taxon>Eukaryota</taxon>
        <taxon>Metazoa</taxon>
        <taxon>Ecdysozoa</taxon>
        <taxon>Arthropoda</taxon>
        <taxon>Hexapoda</taxon>
        <taxon>Insecta</taxon>
        <taxon>Pterygota</taxon>
        <taxon>Neoptera</taxon>
        <taxon>Endopterygota</taxon>
        <taxon>Diptera</taxon>
        <taxon>Brachycera</taxon>
        <taxon>Muscomorpha</taxon>
        <taxon>Tephritoidea</taxon>
        <taxon>Tephritidae</taxon>
        <taxon>Bactrocera</taxon>
        <taxon>Bactrocera</taxon>
    </lineage>
</organism>
<name>A0A0K8V789_BACLA</name>
<proteinExistence type="predicted"/>
<feature type="non-terminal residue" evidence="1">
    <location>
        <position position="1"/>
    </location>
</feature>
<sequence length="148" mass="16683">AESRPRVTRIKVKKLCLWKQKILKMASYRSARTHVGWFTKLSLTLILVLVWRQNGTQALKSFGPSINCGPNSVYPESCKHGSFSINFNPDFCLPRTLCRKGVGEVCREYGGSSDCKPGLYCNCYHRCSENPDICPFFGNGILDLNTKN</sequence>
<reference evidence="1" key="1">
    <citation type="submission" date="2015-06" db="EMBL/GenBank/DDBJ databases">
        <authorList>
            <person name="Hoefler B.C."/>
            <person name="Straight P.D."/>
        </authorList>
    </citation>
    <scope>NUCLEOTIDE SEQUENCE</scope>
</reference>
<protein>
    <submittedName>
        <fullName evidence="1">Uncharacterized protein</fullName>
    </submittedName>
</protein>
<dbReference type="AlphaFoldDB" id="A0A0K8V789"/>